<dbReference type="Pfam" id="PF23395">
    <property type="entry name" value="SAM_6"/>
    <property type="match status" value="1"/>
</dbReference>
<dbReference type="OrthoDB" id="3647246at2759"/>
<dbReference type="GO" id="GO:0005524">
    <property type="term" value="F:ATP binding"/>
    <property type="evidence" value="ECO:0007669"/>
    <property type="project" value="UniProtKB-KW"/>
</dbReference>
<dbReference type="eggNOG" id="KOG0586">
    <property type="taxonomic scope" value="Eukaryota"/>
</dbReference>
<feature type="region of interest" description="Disordered" evidence="5">
    <location>
        <begin position="834"/>
        <end position="856"/>
    </location>
</feature>
<dbReference type="PROSITE" id="PS50011">
    <property type="entry name" value="PROTEIN_KINASE_DOM"/>
    <property type="match status" value="1"/>
</dbReference>
<feature type="domain" description="Protein kinase" evidence="6">
    <location>
        <begin position="19"/>
        <end position="267"/>
    </location>
</feature>
<evidence type="ECO:0000256" key="2">
    <source>
        <dbReference type="ARBA" id="ARBA00022741"/>
    </source>
</evidence>
<keyword evidence="1" id="KW-0808">Transferase</keyword>
<feature type="compositionally biased region" description="Basic and acidic residues" evidence="5">
    <location>
        <begin position="324"/>
        <end position="338"/>
    </location>
</feature>
<evidence type="ECO:0000256" key="4">
    <source>
        <dbReference type="ARBA" id="ARBA00022840"/>
    </source>
</evidence>
<protein>
    <submittedName>
        <fullName evidence="7">Serine/threonine protein kinase</fullName>
    </submittedName>
</protein>
<feature type="region of interest" description="Disordered" evidence="5">
    <location>
        <begin position="894"/>
        <end position="924"/>
    </location>
</feature>
<dbReference type="PANTHER" id="PTHR44329">
    <property type="entry name" value="SERINE/THREONINE-PROTEIN KINASE TNNI3K-RELATED"/>
    <property type="match status" value="1"/>
</dbReference>
<accession>T5AH31</accession>
<dbReference type="HOGENOM" id="CLU_272618_0_0_1"/>
<dbReference type="InterPro" id="IPR011009">
    <property type="entry name" value="Kinase-like_dom_sf"/>
</dbReference>
<dbReference type="InterPro" id="IPR000719">
    <property type="entry name" value="Prot_kinase_dom"/>
</dbReference>
<dbReference type="AlphaFoldDB" id="T5AH31"/>
<dbReference type="SUPFAM" id="SSF56112">
    <property type="entry name" value="Protein kinase-like (PK-like)"/>
    <property type="match status" value="1"/>
</dbReference>
<dbReference type="PANTHER" id="PTHR44329:SF288">
    <property type="entry name" value="MITOGEN-ACTIVATED PROTEIN KINASE KINASE KINASE 20"/>
    <property type="match status" value="1"/>
</dbReference>
<dbReference type="CDD" id="cd00180">
    <property type="entry name" value="PKc"/>
    <property type="match status" value="1"/>
</dbReference>
<reference evidence="7 8" key="1">
    <citation type="journal article" date="2013" name="Chin. Sci. Bull.">
        <title>Genome survey uncovers the secrets of sex and lifestyle in caterpillar fungus.</title>
        <authorList>
            <person name="Hu X."/>
            <person name="Zhang Y."/>
            <person name="Xiao G."/>
            <person name="Zheng P."/>
            <person name="Xia Y."/>
            <person name="Zhang X."/>
            <person name="St Leger R.J."/>
            <person name="Liu X."/>
            <person name="Wang C."/>
        </authorList>
    </citation>
    <scope>NUCLEOTIDE SEQUENCE [LARGE SCALE GENOMIC DNA]</scope>
    <source>
        <strain evidence="8">Co18 / CGMCC 3.14243</strain>
        <tissue evidence="7">Fruit-body</tissue>
    </source>
</reference>
<evidence type="ECO:0000256" key="3">
    <source>
        <dbReference type="ARBA" id="ARBA00022777"/>
    </source>
</evidence>
<dbReference type="Pfam" id="PF23394">
    <property type="entry name" value="DUF7102"/>
    <property type="match status" value="1"/>
</dbReference>
<proteinExistence type="predicted"/>
<dbReference type="InterPro" id="IPR055528">
    <property type="entry name" value="DUF7102"/>
</dbReference>
<dbReference type="Pfam" id="PF00069">
    <property type="entry name" value="Pkinase"/>
    <property type="match status" value="1"/>
</dbReference>
<gene>
    <name evidence="7" type="ORF">OCS_03168</name>
</gene>
<dbReference type="InterPro" id="IPR051681">
    <property type="entry name" value="Ser/Thr_Kinases-Pseudokinases"/>
</dbReference>
<sequence length="1184" mass="130667">MSSNPSDSEVVEYHHYFPHGVRRILASGTSAFIGQVDDSTVLKYTLERGGDMSRLKHEHQLLNIVGRHTRIIAPKGLTDHGLYLERAENGTIFSFFEESKHPTPSLQQRIAWCREIVEAVEHVHSKRVIHCDINPTNILVDKNLHIKLADFQGCYLAEGGEVVMHACAGEPCRYFCPREDIFEASWQTDLFALGSTIHFIVTGHEVFSDIIAGEEGWDERVQSRFASGVFPDDSHACARITRKCWKRQYRSASEVLEEIRAIEQLYMTLSKVNIIDRKQLCIEGLTGGGSPGSFHPTRSAKESRGETSLPPPHSSPSSPSEMEAYERPESADEYGRRSGCFRDHRRRPFRFTNHVPVIHASALETASDGLVDQPDLRPCSIAWPAASLETLVDPREEVLDHPCSSPLLSSSEPLLRPRPAAARNLFLPVDELDLGSVPDLDVQHVFQDVYAKQNCYFSTTWLPLTPVEPERDEGLAFPLQSCKLHSLLRRELDLERVASPDEALRYGDVAVDSHQRAAGNCCSSLAATFPALFRKRHVEVVTPPLSPVSESHSPFVPGLAAAVIDLTSEPTTPSACNSPRADTPVRGLFAGSDVVASSSTAVPSPSRFDQESTFRHSAAQDIALDVPLVSTNSDPIEAIDLSGHIQGTVSLAPADDENFLNGNAAALLGDEGFDPTSLVEQEQLNPTDSIARVDVPVMDFLIPQPSWIHQAWTAREHLSLLEANATATFQIPLLPKDGRLDDSLKWMPFCREKRAPLPADELDPVDGSKELLIVENSCFSPQSVKHVPLPQALAILDLAEDVDIQEPHHDESRAHDGLLDHVEAATIRAHRCQDDGKRESLPIQTQQTRQSSRYGRIDGGNALLPLSGDSSATTTLLSGFMELRAIKRPRLQSSGDTLLRKSTEPLETLSNRRSVPHEPTQISKPASIPQYKIPEKKGPCIVSVTLEQAVLRHLEKTWPSHLIFDRDYSQHNQPWPPGSGRQHVWPVGFEADISMSPSRGVMVTTLVKAKQKPLPGSSAQTPLRERVQKTSQRYQSLVVLVSETNPAGEFSSNHSSSDMAAYADFVRFAASLDAEVTTYLVPGAEKTLSEWILCLLCRQSSQSSALGHFVSSTETSWDLFLRRAGFNVFAAQVLSRTLAEDFGNAGLAQFLAMPTHVKVSKFSQLIGGERVLAECCEVLDRGWA</sequence>
<name>T5AH31_OPHSC</name>
<keyword evidence="2" id="KW-0547">Nucleotide-binding</keyword>
<keyword evidence="4" id="KW-0067">ATP-binding</keyword>
<evidence type="ECO:0000256" key="1">
    <source>
        <dbReference type="ARBA" id="ARBA00022679"/>
    </source>
</evidence>
<evidence type="ECO:0000313" key="7">
    <source>
        <dbReference type="EMBL" id="EQL01118.1"/>
    </source>
</evidence>
<keyword evidence="7" id="KW-0723">Serine/threonine-protein kinase</keyword>
<evidence type="ECO:0000259" key="6">
    <source>
        <dbReference type="PROSITE" id="PS50011"/>
    </source>
</evidence>
<dbReference type="Gene3D" id="1.10.510.10">
    <property type="entry name" value="Transferase(Phosphotransferase) domain 1"/>
    <property type="match status" value="1"/>
</dbReference>
<evidence type="ECO:0000313" key="8">
    <source>
        <dbReference type="Proteomes" id="UP000019374"/>
    </source>
</evidence>
<feature type="compositionally biased region" description="Polar residues" evidence="5">
    <location>
        <begin position="842"/>
        <end position="853"/>
    </location>
</feature>
<keyword evidence="3 7" id="KW-0418">Kinase</keyword>
<dbReference type="EMBL" id="KE652584">
    <property type="protein sequence ID" value="EQL01118.1"/>
    <property type="molecule type" value="Genomic_DNA"/>
</dbReference>
<dbReference type="Proteomes" id="UP000019374">
    <property type="component" value="Unassembled WGS sequence"/>
</dbReference>
<dbReference type="InterPro" id="IPR057559">
    <property type="entry name" value="SAM_6"/>
</dbReference>
<organism evidence="7 8">
    <name type="scientific">Ophiocordyceps sinensis (strain Co18 / CGMCC 3.14243)</name>
    <name type="common">Yarsagumba caterpillar fungus</name>
    <name type="synonym">Hirsutella sinensis</name>
    <dbReference type="NCBI Taxonomy" id="911162"/>
    <lineage>
        <taxon>Eukaryota</taxon>
        <taxon>Fungi</taxon>
        <taxon>Dikarya</taxon>
        <taxon>Ascomycota</taxon>
        <taxon>Pezizomycotina</taxon>
        <taxon>Sordariomycetes</taxon>
        <taxon>Hypocreomycetidae</taxon>
        <taxon>Hypocreales</taxon>
        <taxon>Ophiocordycipitaceae</taxon>
        <taxon>Ophiocordyceps</taxon>
    </lineage>
</organism>
<feature type="region of interest" description="Disordered" evidence="5">
    <location>
        <begin position="286"/>
        <end position="338"/>
    </location>
</feature>
<evidence type="ECO:0000256" key="5">
    <source>
        <dbReference type="SAM" id="MobiDB-lite"/>
    </source>
</evidence>
<dbReference type="GO" id="GO:0004674">
    <property type="term" value="F:protein serine/threonine kinase activity"/>
    <property type="evidence" value="ECO:0007669"/>
    <property type="project" value="UniProtKB-KW"/>
</dbReference>